<dbReference type="EMBL" id="BMAT01011349">
    <property type="protein sequence ID" value="GFR71076.1"/>
    <property type="molecule type" value="Genomic_DNA"/>
</dbReference>
<feature type="compositionally biased region" description="Polar residues" evidence="1">
    <location>
        <begin position="77"/>
        <end position="87"/>
    </location>
</feature>
<feature type="compositionally biased region" description="Polar residues" evidence="1">
    <location>
        <begin position="471"/>
        <end position="486"/>
    </location>
</feature>
<evidence type="ECO:0000313" key="3">
    <source>
        <dbReference type="Proteomes" id="UP000762676"/>
    </source>
</evidence>
<feature type="compositionally biased region" description="Acidic residues" evidence="1">
    <location>
        <begin position="394"/>
        <end position="410"/>
    </location>
</feature>
<feature type="compositionally biased region" description="Basic and acidic residues" evidence="1">
    <location>
        <begin position="441"/>
        <end position="454"/>
    </location>
</feature>
<protein>
    <submittedName>
        <fullName evidence="2">Uncharacterized protein</fullName>
    </submittedName>
</protein>
<evidence type="ECO:0000313" key="2">
    <source>
        <dbReference type="EMBL" id="GFR71076.1"/>
    </source>
</evidence>
<comment type="caution">
    <text evidence="2">The sequence shown here is derived from an EMBL/GenBank/DDBJ whole genome shotgun (WGS) entry which is preliminary data.</text>
</comment>
<feature type="compositionally biased region" description="Low complexity" evidence="1">
    <location>
        <begin position="336"/>
        <end position="346"/>
    </location>
</feature>
<proteinExistence type="predicted"/>
<organism evidence="2 3">
    <name type="scientific">Elysia marginata</name>
    <dbReference type="NCBI Taxonomy" id="1093978"/>
    <lineage>
        <taxon>Eukaryota</taxon>
        <taxon>Metazoa</taxon>
        <taxon>Spiralia</taxon>
        <taxon>Lophotrochozoa</taxon>
        <taxon>Mollusca</taxon>
        <taxon>Gastropoda</taxon>
        <taxon>Heterobranchia</taxon>
        <taxon>Euthyneura</taxon>
        <taxon>Panpulmonata</taxon>
        <taxon>Sacoglossa</taxon>
        <taxon>Placobranchoidea</taxon>
        <taxon>Plakobranchidae</taxon>
        <taxon>Elysia</taxon>
    </lineage>
</organism>
<keyword evidence="3" id="KW-1185">Reference proteome</keyword>
<sequence length="486" mass="53565">MSRGEKREGTSATTTIGRASIIDWTDNSSETARERAPLSGELSFLLPPVTRGQQELMNQPAPGLDTTDLLHYRPNNARASPNRSPQPRSRAGHRHLPRGFRPPQNTPSRPEDFSASLRKSVNPRRVTGVSGVVVLGGGIKPPIEERWSNHREQIVLRQSRNSSYLSPREVEPLTDRSSHFRKHRGKQLLYRSLGRPNFELPMIDLKCVESPVGGLGNLEEKGIRLVRLRRVKRASKRKAPGRQDSDPATDQSQRGDDDGDAEDDKISNGEEEFDKITKISEKESIQFSAANAVKTAGEKKEMKTFTPRSTTSSASSIARELRDAEEESLIGTNREPYLTPLLPNLTPQDTARTVLTTPTARQAPPSGAAQLLPPVFTVEQATPTHLNVDLVNPDGEENADYSDGDNDDIEVYSGSVPPATGGRRKIRRSSSLLSVPTSDTSELRPRMDTQRTVEENPDLVIAVSEAENTPDDLTNRTIATQTGARE</sequence>
<feature type="compositionally biased region" description="Low complexity" evidence="1">
    <location>
        <begin position="304"/>
        <end position="316"/>
    </location>
</feature>
<accession>A0AAV4FFC0</accession>
<feature type="region of interest" description="Disordered" evidence="1">
    <location>
        <begin position="231"/>
        <end position="272"/>
    </location>
</feature>
<gene>
    <name evidence="2" type="ORF">ElyMa_005669400</name>
</gene>
<feature type="region of interest" description="Disordered" evidence="1">
    <location>
        <begin position="294"/>
        <end position="346"/>
    </location>
</feature>
<dbReference type="AlphaFoldDB" id="A0AAV4FFC0"/>
<reference evidence="2 3" key="1">
    <citation type="journal article" date="2021" name="Elife">
        <title>Chloroplast acquisition without the gene transfer in kleptoplastic sea slugs, Plakobranchus ocellatus.</title>
        <authorList>
            <person name="Maeda T."/>
            <person name="Takahashi S."/>
            <person name="Yoshida T."/>
            <person name="Shimamura S."/>
            <person name="Takaki Y."/>
            <person name="Nagai Y."/>
            <person name="Toyoda A."/>
            <person name="Suzuki Y."/>
            <person name="Arimoto A."/>
            <person name="Ishii H."/>
            <person name="Satoh N."/>
            <person name="Nishiyama T."/>
            <person name="Hasebe M."/>
            <person name="Maruyama T."/>
            <person name="Minagawa J."/>
            <person name="Obokata J."/>
            <person name="Shigenobu S."/>
        </authorList>
    </citation>
    <scope>NUCLEOTIDE SEQUENCE [LARGE SCALE GENOMIC DNA]</scope>
</reference>
<feature type="region of interest" description="Disordered" evidence="1">
    <location>
        <begin position="389"/>
        <end position="486"/>
    </location>
</feature>
<evidence type="ECO:0000256" key="1">
    <source>
        <dbReference type="SAM" id="MobiDB-lite"/>
    </source>
</evidence>
<feature type="compositionally biased region" description="Basic residues" evidence="1">
    <location>
        <begin position="231"/>
        <end position="240"/>
    </location>
</feature>
<feature type="region of interest" description="Disordered" evidence="1">
    <location>
        <begin position="1"/>
        <end position="120"/>
    </location>
</feature>
<name>A0AAV4FFC0_9GAST</name>
<dbReference type="Proteomes" id="UP000762676">
    <property type="component" value="Unassembled WGS sequence"/>
</dbReference>